<dbReference type="RefSeq" id="WP_344740680.1">
    <property type="nucleotide sequence ID" value="NZ_BAABAY010000001.1"/>
</dbReference>
<feature type="signal peptide" evidence="1">
    <location>
        <begin position="1"/>
        <end position="18"/>
    </location>
</feature>
<evidence type="ECO:0000313" key="3">
    <source>
        <dbReference type="Proteomes" id="UP001610100"/>
    </source>
</evidence>
<gene>
    <name evidence="2" type="ORF">V8G58_06555</name>
</gene>
<feature type="chain" id="PRO_5046874426" description="Tetratricopeptide repeat protein" evidence="1">
    <location>
        <begin position="19"/>
        <end position="166"/>
    </location>
</feature>
<comment type="caution">
    <text evidence="2">The sequence shown here is derived from an EMBL/GenBank/DDBJ whole genome shotgun (WGS) entry which is preliminary data.</text>
</comment>
<sequence length="166" mass="19015">MKHFIFLLLLGSSMTLNSQNTTCKCCTENYKAFDFWLGEWTVYKPDGSLAGTNSIDKIQGNCVVRENWKSAQGNYTGTSSNFYNAQTGEWEQIWIDNQGGSLHLKGHRVGNQMILKSDMLKGNDGIPFYHQITWTKNDDGSVRQYWETFKKKDTIVAFNGLYKKTE</sequence>
<reference evidence="2 3" key="1">
    <citation type="submission" date="2024-02" db="EMBL/GenBank/DDBJ databases">
        <title>A Gaetbulibacter species isolated from tidal flats and genomic insights of their niches.</title>
        <authorList>
            <person name="Ye Y."/>
        </authorList>
    </citation>
    <scope>NUCLEOTIDE SEQUENCE [LARGE SCALE GENOMIC DNA]</scope>
    <source>
        <strain evidence="2 3">KYW382</strain>
    </source>
</reference>
<keyword evidence="3" id="KW-1185">Reference proteome</keyword>
<organism evidence="2 3">
    <name type="scientific">Gaetbulibacter aestuarii</name>
    <dbReference type="NCBI Taxonomy" id="1502358"/>
    <lineage>
        <taxon>Bacteria</taxon>
        <taxon>Pseudomonadati</taxon>
        <taxon>Bacteroidota</taxon>
        <taxon>Flavobacteriia</taxon>
        <taxon>Flavobacteriales</taxon>
        <taxon>Flavobacteriaceae</taxon>
        <taxon>Gaetbulibacter</taxon>
    </lineage>
</organism>
<accession>A0ABW7MXS3</accession>
<name>A0ABW7MXS3_9FLAO</name>
<proteinExistence type="predicted"/>
<keyword evidence="1" id="KW-0732">Signal</keyword>
<evidence type="ECO:0000313" key="2">
    <source>
        <dbReference type="EMBL" id="MFH6771592.1"/>
    </source>
</evidence>
<evidence type="ECO:0000256" key="1">
    <source>
        <dbReference type="SAM" id="SignalP"/>
    </source>
</evidence>
<evidence type="ECO:0008006" key="4">
    <source>
        <dbReference type="Google" id="ProtNLM"/>
    </source>
</evidence>
<dbReference type="Proteomes" id="UP001610100">
    <property type="component" value="Unassembled WGS sequence"/>
</dbReference>
<dbReference type="EMBL" id="JBAWKB010000001">
    <property type="protein sequence ID" value="MFH6771592.1"/>
    <property type="molecule type" value="Genomic_DNA"/>
</dbReference>
<protein>
    <recommendedName>
        <fullName evidence="4">Tetratricopeptide repeat protein</fullName>
    </recommendedName>
</protein>